<keyword evidence="3" id="KW-0547">Nucleotide-binding</keyword>
<keyword evidence="2" id="KW-0436">Ligase</keyword>
<evidence type="ECO:0008006" key="8">
    <source>
        <dbReference type="Google" id="ProtNLM"/>
    </source>
</evidence>
<dbReference type="EMBL" id="MODZ01000007">
    <property type="protein sequence ID" value="OIJ35653.1"/>
    <property type="molecule type" value="Genomic_DNA"/>
</dbReference>
<dbReference type="PANTHER" id="PTHR11136:SF0">
    <property type="entry name" value="DIHYDROFOLATE SYNTHETASE-RELATED"/>
    <property type="match status" value="1"/>
</dbReference>
<protein>
    <recommendedName>
        <fullName evidence="8">Folylpolyglutamate synthase</fullName>
    </recommendedName>
</protein>
<dbReference type="GO" id="GO:0004326">
    <property type="term" value="F:tetrahydrofolylpolyglutamate synthase activity"/>
    <property type="evidence" value="ECO:0007669"/>
    <property type="project" value="InterPro"/>
</dbReference>
<dbReference type="InterPro" id="IPR036565">
    <property type="entry name" value="Mur-like_cat_sf"/>
</dbReference>
<reference evidence="6 7" key="1">
    <citation type="submission" date="2016-10" db="EMBL/GenBank/DDBJ databases">
        <title>Draft genome sequence of strain LCT isolated from the Shenzhou X spacecraft of China.</title>
        <authorList>
            <person name="Huang B."/>
        </authorList>
    </citation>
    <scope>NUCLEOTIDE SEQUENCE [LARGE SCALE GENOMIC DNA]</scope>
    <source>
        <strain evidence="6 7">LCT-H5</strain>
    </source>
</reference>
<comment type="similarity">
    <text evidence="1">Belongs to the folylpolyglutamate synthase family.</text>
</comment>
<evidence type="ECO:0000256" key="1">
    <source>
        <dbReference type="ARBA" id="ARBA00008276"/>
    </source>
</evidence>
<dbReference type="GO" id="GO:0005737">
    <property type="term" value="C:cytoplasm"/>
    <property type="evidence" value="ECO:0007669"/>
    <property type="project" value="TreeGrafter"/>
</dbReference>
<dbReference type="InterPro" id="IPR001645">
    <property type="entry name" value="Folylpolyglutamate_synth"/>
</dbReference>
<dbReference type="GO" id="GO:0005524">
    <property type="term" value="F:ATP binding"/>
    <property type="evidence" value="ECO:0007669"/>
    <property type="project" value="UniProtKB-KW"/>
</dbReference>
<dbReference type="PANTHER" id="PTHR11136">
    <property type="entry name" value="FOLYLPOLYGLUTAMATE SYNTHASE-RELATED"/>
    <property type="match status" value="1"/>
</dbReference>
<dbReference type="SUPFAM" id="SSF53623">
    <property type="entry name" value="MurD-like peptide ligases, catalytic domain"/>
    <property type="match status" value="1"/>
</dbReference>
<proteinExistence type="inferred from homology"/>
<evidence type="ECO:0000256" key="5">
    <source>
        <dbReference type="SAM" id="MobiDB-lite"/>
    </source>
</evidence>
<sequence>MSEIDEDLRALESRTVFAGWAARPADAVRDVAAAGRVLTGLLRGADPAPSVVVTGSKGKGQTAAEIAWRLQACGLRVGLVSSPGIISNRDRFVLDGKVLPAAAYRDGLDHLAAVLPEATPAPGAYLAPTDLFTVLGHAMLRAAGAQVVVHEAGMGGAHDAVSLFDPVAVALTRILPEHLDAFGPSLMHVAREKIGLVHGPAPVASVPQAPGPDRLLRETCAGYAAPLEVVVPPGDFLVENERVAQAAARAAARALGVGQPPEGLGSSPVRRPGRGSAHRLPDGGLLVVDAGIDAAGADHALEAARAVSAAGRVQRVWWSVPMTKDWRAIADLLDARGVEHAFVDLGRDGHLDYRLPGELTDRVPVIGLEQLLGRLRTGGTDGSEPGRVELALGTISFGTAVLRQLGVQVRRLWSLETPRG</sequence>
<dbReference type="GO" id="GO:0008841">
    <property type="term" value="F:dihydrofolate synthase activity"/>
    <property type="evidence" value="ECO:0007669"/>
    <property type="project" value="TreeGrafter"/>
</dbReference>
<organism evidence="6 7">
    <name type="scientific">Rothia kristinae</name>
    <dbReference type="NCBI Taxonomy" id="37923"/>
    <lineage>
        <taxon>Bacteria</taxon>
        <taxon>Bacillati</taxon>
        <taxon>Actinomycetota</taxon>
        <taxon>Actinomycetes</taxon>
        <taxon>Micrococcales</taxon>
        <taxon>Micrococcaceae</taxon>
        <taxon>Rothia</taxon>
    </lineage>
</organism>
<keyword evidence="4" id="KW-0067">ATP-binding</keyword>
<evidence type="ECO:0000313" key="6">
    <source>
        <dbReference type="EMBL" id="OIJ35653.1"/>
    </source>
</evidence>
<evidence type="ECO:0000256" key="3">
    <source>
        <dbReference type="ARBA" id="ARBA00022741"/>
    </source>
</evidence>
<feature type="region of interest" description="Disordered" evidence="5">
    <location>
        <begin position="257"/>
        <end position="276"/>
    </location>
</feature>
<accession>A0A1S2N0U8</accession>
<dbReference type="Proteomes" id="UP000179540">
    <property type="component" value="Unassembled WGS sequence"/>
</dbReference>
<name>A0A1S2N0U8_9MICC</name>
<gene>
    <name evidence="6" type="ORF">BK826_06300</name>
</gene>
<evidence type="ECO:0000256" key="2">
    <source>
        <dbReference type="ARBA" id="ARBA00022598"/>
    </source>
</evidence>
<dbReference type="Gene3D" id="3.40.1190.10">
    <property type="entry name" value="Mur-like, catalytic domain"/>
    <property type="match status" value="1"/>
</dbReference>
<dbReference type="AlphaFoldDB" id="A0A1S2N0U8"/>
<evidence type="ECO:0000256" key="4">
    <source>
        <dbReference type="ARBA" id="ARBA00022840"/>
    </source>
</evidence>
<dbReference type="RefSeq" id="WP_075514883.1">
    <property type="nucleotide sequence ID" value="NZ_MODZ01000007.1"/>
</dbReference>
<evidence type="ECO:0000313" key="7">
    <source>
        <dbReference type="Proteomes" id="UP000179540"/>
    </source>
</evidence>
<comment type="caution">
    <text evidence="6">The sequence shown here is derived from an EMBL/GenBank/DDBJ whole genome shotgun (WGS) entry which is preliminary data.</text>
</comment>